<evidence type="ECO:0000313" key="3">
    <source>
        <dbReference type="Proteomes" id="UP000185746"/>
    </source>
</evidence>
<reference evidence="2 3" key="1">
    <citation type="submission" date="2016-09" db="EMBL/GenBank/DDBJ databases">
        <title>Complete genome sequence of the Lysinibacillus sphaericus LMG 22257, a specie of Bacillus with ureolytic activity that can effectively biodeposit calcium carbonate.</title>
        <authorList>
            <person name="Yan W."/>
        </authorList>
    </citation>
    <scope>NUCLEOTIDE SEQUENCE [LARGE SCALE GENOMIC DNA]</scope>
    <source>
        <strain evidence="2 3">LMG 22257</strain>
    </source>
</reference>
<feature type="transmembrane region" description="Helical" evidence="1">
    <location>
        <begin position="147"/>
        <end position="170"/>
    </location>
</feature>
<proteinExistence type="predicted"/>
<protein>
    <recommendedName>
        <fullName evidence="4">Stage II sporulation protein M</fullName>
    </recommendedName>
</protein>
<feature type="transmembrane region" description="Helical" evidence="1">
    <location>
        <begin position="7"/>
        <end position="25"/>
    </location>
</feature>
<evidence type="ECO:0000313" key="2">
    <source>
        <dbReference type="EMBL" id="AOV08110.1"/>
    </source>
</evidence>
<sequence length="171" mass="19346">MTRSLSFTYLFIILAVSYLGGTLLFRELSVGSVEKILIMFDARVVEGRDASLLFPVTTTVLFFVLALAFSRFKYSRFLVVFTGAVKCVLFGVSSAYLLAKGLKIIEYALWWFPFQLLICFALLLYCAVLTPPFFLKTTGRKERNNRGLITVAMCAVLLIGLEYTIFFLIIK</sequence>
<organism evidence="2 3">
    <name type="scientific">Sporosarcina ureilytica</name>
    <dbReference type="NCBI Taxonomy" id="298596"/>
    <lineage>
        <taxon>Bacteria</taxon>
        <taxon>Bacillati</taxon>
        <taxon>Bacillota</taxon>
        <taxon>Bacilli</taxon>
        <taxon>Bacillales</taxon>
        <taxon>Caryophanaceae</taxon>
        <taxon>Sporosarcina</taxon>
    </lineage>
</organism>
<keyword evidence="1" id="KW-1133">Transmembrane helix</keyword>
<keyword evidence="1" id="KW-0472">Membrane</keyword>
<accession>A0A1D8JHB7</accession>
<feature type="transmembrane region" description="Helical" evidence="1">
    <location>
        <begin position="52"/>
        <end position="70"/>
    </location>
</feature>
<dbReference type="KEGG" id="surl:BI350_11560"/>
<feature type="transmembrane region" description="Helical" evidence="1">
    <location>
        <begin position="110"/>
        <end position="135"/>
    </location>
</feature>
<name>A0A1D8JHB7_9BACL</name>
<evidence type="ECO:0008006" key="4">
    <source>
        <dbReference type="Google" id="ProtNLM"/>
    </source>
</evidence>
<dbReference type="AlphaFoldDB" id="A0A1D8JHB7"/>
<dbReference type="Proteomes" id="UP000185746">
    <property type="component" value="Chromosome"/>
</dbReference>
<dbReference type="RefSeq" id="WP_075528255.1">
    <property type="nucleotide sequence ID" value="NZ_CP017560.1"/>
</dbReference>
<gene>
    <name evidence="2" type="ORF">BI350_11560</name>
</gene>
<dbReference type="EMBL" id="CP017560">
    <property type="protein sequence ID" value="AOV08110.1"/>
    <property type="molecule type" value="Genomic_DNA"/>
</dbReference>
<keyword evidence="1" id="KW-0812">Transmembrane</keyword>
<keyword evidence="3" id="KW-1185">Reference proteome</keyword>
<feature type="transmembrane region" description="Helical" evidence="1">
    <location>
        <begin position="77"/>
        <end position="98"/>
    </location>
</feature>
<evidence type="ECO:0000256" key="1">
    <source>
        <dbReference type="SAM" id="Phobius"/>
    </source>
</evidence>